<keyword evidence="7" id="KW-0460">Magnesium</keyword>
<evidence type="ECO:0000256" key="8">
    <source>
        <dbReference type="RuleBase" id="RU004135"/>
    </source>
</evidence>
<comment type="subcellular location">
    <subcellularLocation>
        <location evidence="7 8">Cytoplasm</location>
    </subcellularLocation>
</comment>
<gene>
    <name evidence="7" type="primary">murE</name>
    <name evidence="12" type="ORF">ABQ292_08035</name>
</gene>
<dbReference type="InterPro" id="IPR000713">
    <property type="entry name" value="Mur_ligase_N"/>
</dbReference>
<feature type="domain" description="Mur ligase N-terminal catalytic" evidence="9">
    <location>
        <begin position="33"/>
        <end position="80"/>
    </location>
</feature>
<keyword evidence="3 7" id="KW-0133">Cell shape</keyword>
<dbReference type="Pfam" id="PF02875">
    <property type="entry name" value="Mur_ligase_C"/>
    <property type="match status" value="1"/>
</dbReference>
<keyword evidence="6 7" id="KW-0961">Cell wall biogenesis/degradation</keyword>
<feature type="binding site" evidence="7">
    <location>
        <begin position="160"/>
        <end position="161"/>
    </location>
    <ligand>
        <name>UDP-N-acetyl-alpha-D-muramoyl-L-alanyl-D-glutamate</name>
        <dbReference type="ChEBI" id="CHEBI:83900"/>
    </ligand>
</feature>
<evidence type="ECO:0000256" key="6">
    <source>
        <dbReference type="ARBA" id="ARBA00023316"/>
    </source>
</evidence>
<dbReference type="RefSeq" id="WP_369205044.1">
    <property type="nucleotide sequence ID" value="NZ_JBFNXQ010000018.1"/>
</dbReference>
<evidence type="ECO:0000259" key="10">
    <source>
        <dbReference type="Pfam" id="PF02875"/>
    </source>
</evidence>
<dbReference type="EC" id="6.3.2.-" evidence="7"/>
<keyword evidence="7" id="KW-0963">Cytoplasm</keyword>
<feature type="binding site" evidence="7">
    <location>
        <position position="40"/>
    </location>
    <ligand>
        <name>UDP-N-acetyl-alpha-D-muramoyl-L-alanyl-D-glutamate</name>
        <dbReference type="ChEBI" id="CHEBI:83900"/>
    </ligand>
</feature>
<dbReference type="InterPro" id="IPR036565">
    <property type="entry name" value="Mur-like_cat_sf"/>
</dbReference>
<protein>
    <recommendedName>
        <fullName evidence="7">UDP-N-acetylmuramyl-tripeptide synthetase</fullName>
        <ecNumber evidence="7">6.3.2.-</ecNumber>
    </recommendedName>
    <alternativeName>
        <fullName evidence="7">UDP-MurNAc-tripeptide synthetase</fullName>
    </alternativeName>
</protein>
<evidence type="ECO:0000256" key="7">
    <source>
        <dbReference type="HAMAP-Rule" id="MF_00208"/>
    </source>
</evidence>
<keyword evidence="5 7" id="KW-0131">Cell cycle</keyword>
<dbReference type="SUPFAM" id="SSF53244">
    <property type="entry name" value="MurD-like peptide ligases, peptide-binding domain"/>
    <property type="match status" value="1"/>
</dbReference>
<dbReference type="InterPro" id="IPR005761">
    <property type="entry name" value="UDP-N-AcMur-Glu-dNH2Pim_ligase"/>
</dbReference>
<comment type="caution">
    <text evidence="7">Lacks conserved residue(s) required for the propagation of feature annotation.</text>
</comment>
<dbReference type="SUPFAM" id="SSF53623">
    <property type="entry name" value="MurD-like peptide ligases, catalytic domain"/>
    <property type="match status" value="1"/>
</dbReference>
<sequence>MLPTVPWSEVERRARTLPGGPVVRSGGADDLTVRGLVTDSRRVVPGSLFACVRGAASDGHRHAAAAARAGAAALLVDRPVTTDLPVLCVPWVRAQLGPLGALLAGDPALELGLVGVTGSNGKTTTSALVGGVLEAGGDRTGVVGTLGARVGTRSRLTALTTPEAPELHELLRWMVDAGARRAVVEASSIALDRGRVDGLDLDVAVFTGFEEDHLDHHGTLEHYWASKARLFEPDRTAAGVVVVDDPWGRRLADQARVPVTRVGTASDADVRVLGWRTGAAGTELLLADDTGGHRVRSRLVGRVHVGNLAAAWATGRVLGVPADRIAAGLAAVAPPRGRGTVLGGSGRPVVVVDYAHTPRALAAAITTARDLCGPGGRVHLVLGARGRRDRYKRQGLGESARAADCVWLTNEGSHGEDPAAIIAELRVGLFGTNAAVHTVPDRRQAISAAVRAAGPADVVLVVGRGHETRLLDTTDPRDAVHLDDAEVANTALIAEHGPPARGVGRAERAS</sequence>
<dbReference type="Proteomes" id="UP001560045">
    <property type="component" value="Unassembled WGS sequence"/>
</dbReference>
<dbReference type="PANTHER" id="PTHR23135">
    <property type="entry name" value="MUR LIGASE FAMILY MEMBER"/>
    <property type="match status" value="1"/>
</dbReference>
<evidence type="ECO:0000256" key="1">
    <source>
        <dbReference type="ARBA" id="ARBA00005898"/>
    </source>
</evidence>
<keyword evidence="7 12" id="KW-0436">Ligase</keyword>
<comment type="similarity">
    <text evidence="1 7">Belongs to the MurCDEF family. MurE subfamily.</text>
</comment>
<keyword evidence="7" id="KW-0547">Nucleotide-binding</keyword>
<dbReference type="GO" id="GO:0008765">
    <property type="term" value="F:UDP-N-acetylmuramoylalanyl-D-glutamate-2,6-diaminopimelate ligase activity"/>
    <property type="evidence" value="ECO:0007669"/>
    <property type="project" value="UniProtKB-EC"/>
</dbReference>
<comment type="cofactor">
    <cofactor evidence="7">
        <name>Mg(2+)</name>
        <dbReference type="ChEBI" id="CHEBI:18420"/>
    </cofactor>
</comment>
<keyword evidence="4 7" id="KW-0573">Peptidoglycan synthesis</keyword>
<dbReference type="Gene3D" id="3.40.1190.10">
    <property type="entry name" value="Mur-like, catalytic domain"/>
    <property type="match status" value="1"/>
</dbReference>
<dbReference type="InterPro" id="IPR035911">
    <property type="entry name" value="MurE/MurF_N"/>
</dbReference>
<dbReference type="Gene3D" id="3.40.1390.10">
    <property type="entry name" value="MurE/MurF, N-terminal domain"/>
    <property type="match status" value="1"/>
</dbReference>
<evidence type="ECO:0000313" key="13">
    <source>
        <dbReference type="Proteomes" id="UP001560045"/>
    </source>
</evidence>
<dbReference type="InterPro" id="IPR036615">
    <property type="entry name" value="Mur_ligase_C_dom_sf"/>
</dbReference>
<dbReference type="Pfam" id="PF01225">
    <property type="entry name" value="Mur_ligase"/>
    <property type="match status" value="1"/>
</dbReference>
<evidence type="ECO:0000259" key="9">
    <source>
        <dbReference type="Pfam" id="PF01225"/>
    </source>
</evidence>
<reference evidence="12 13" key="1">
    <citation type="submission" date="2024-06" db="EMBL/GenBank/DDBJ databases">
        <title>Draft genome sequence of Geodermatophilus badlandi, a novel member of the Geodermatophilaceae isolated from badland sedimentary rocks in the Red desert, Wyoming, USA.</title>
        <authorList>
            <person name="Ben Tekaya S."/>
            <person name="Nouioui I."/>
            <person name="Flores G.M."/>
            <person name="Shaal M.N."/>
            <person name="Bredoire F."/>
            <person name="Basile F."/>
            <person name="Van Diepen L."/>
            <person name="Ward N.L."/>
        </authorList>
    </citation>
    <scope>NUCLEOTIDE SEQUENCE [LARGE SCALE GENOMIC DNA]</scope>
    <source>
        <strain evidence="12 13">WL48A</strain>
    </source>
</reference>
<comment type="caution">
    <text evidence="12">The sequence shown here is derived from an EMBL/GenBank/DDBJ whole genome shotgun (WGS) entry which is preliminary data.</text>
</comment>
<keyword evidence="2 7" id="KW-0132">Cell division</keyword>
<evidence type="ECO:0000256" key="4">
    <source>
        <dbReference type="ARBA" id="ARBA00022984"/>
    </source>
</evidence>
<comment type="PTM">
    <text evidence="7">Carboxylation is probably crucial for Mg(2+) binding and, consequently, for the gamma-phosphate positioning of ATP.</text>
</comment>
<dbReference type="InterPro" id="IPR004101">
    <property type="entry name" value="Mur_ligase_C"/>
</dbReference>
<evidence type="ECO:0000313" key="12">
    <source>
        <dbReference type="EMBL" id="MEX5718318.1"/>
    </source>
</evidence>
<feature type="domain" description="Mur ligase C-terminal" evidence="10">
    <location>
        <begin position="337"/>
        <end position="465"/>
    </location>
</feature>
<dbReference type="SUPFAM" id="SSF63418">
    <property type="entry name" value="MurE/MurF N-terminal domain"/>
    <property type="match status" value="1"/>
</dbReference>
<comment type="pathway">
    <text evidence="7 8">Cell wall biogenesis; peptidoglycan biosynthesis.</text>
</comment>
<feature type="modified residue" description="N6-carboxylysine" evidence="7">
    <location>
        <position position="227"/>
    </location>
</feature>
<organism evidence="12 13">
    <name type="scientific">Geodermatophilus maliterrae</name>
    <dbReference type="NCBI Taxonomy" id="3162531"/>
    <lineage>
        <taxon>Bacteria</taxon>
        <taxon>Bacillati</taxon>
        <taxon>Actinomycetota</taxon>
        <taxon>Actinomycetes</taxon>
        <taxon>Geodermatophilales</taxon>
        <taxon>Geodermatophilaceae</taxon>
        <taxon>Geodermatophilus</taxon>
    </lineage>
</organism>
<evidence type="ECO:0000256" key="3">
    <source>
        <dbReference type="ARBA" id="ARBA00022960"/>
    </source>
</evidence>
<dbReference type="Gene3D" id="3.90.190.20">
    <property type="entry name" value="Mur ligase, C-terminal domain"/>
    <property type="match status" value="1"/>
</dbReference>
<dbReference type="InterPro" id="IPR013221">
    <property type="entry name" value="Mur_ligase_cen"/>
</dbReference>
<dbReference type="EMBL" id="JBFNXQ010000018">
    <property type="protein sequence ID" value="MEX5718318.1"/>
    <property type="molecule type" value="Genomic_DNA"/>
</dbReference>
<feature type="binding site" evidence="7">
    <location>
        <position position="195"/>
    </location>
    <ligand>
        <name>UDP-N-acetyl-alpha-D-muramoyl-L-alanyl-D-glutamate</name>
        <dbReference type="ChEBI" id="CHEBI:83900"/>
    </ligand>
</feature>
<accession>A0ABV3XCM4</accession>
<keyword evidence="7" id="KW-0067">ATP-binding</keyword>
<dbReference type="Pfam" id="PF08245">
    <property type="entry name" value="Mur_ligase_M"/>
    <property type="match status" value="1"/>
</dbReference>
<dbReference type="NCBIfam" id="TIGR01085">
    <property type="entry name" value="murE"/>
    <property type="match status" value="1"/>
</dbReference>
<feature type="domain" description="Mur ligase central" evidence="11">
    <location>
        <begin position="116"/>
        <end position="314"/>
    </location>
</feature>
<evidence type="ECO:0000259" key="11">
    <source>
        <dbReference type="Pfam" id="PF08245"/>
    </source>
</evidence>
<evidence type="ECO:0000256" key="5">
    <source>
        <dbReference type="ARBA" id="ARBA00023306"/>
    </source>
</evidence>
<dbReference type="HAMAP" id="MF_00208">
    <property type="entry name" value="MurE"/>
    <property type="match status" value="1"/>
</dbReference>
<keyword evidence="13" id="KW-1185">Reference proteome</keyword>
<dbReference type="PANTHER" id="PTHR23135:SF4">
    <property type="entry name" value="UDP-N-ACETYLMURAMOYL-L-ALANYL-D-GLUTAMATE--2,6-DIAMINOPIMELATE LIGASE MURE HOMOLOG, CHLOROPLASTIC"/>
    <property type="match status" value="1"/>
</dbReference>
<name>A0ABV3XCM4_9ACTN</name>
<comment type="function">
    <text evidence="7">Catalyzes the addition of an amino acid to the nucleotide precursor UDP-N-acetylmuramoyl-L-alanyl-D-glutamate (UMAG) in the biosynthesis of bacterial cell-wall peptidoglycan.</text>
</comment>
<proteinExistence type="inferred from homology"/>
<evidence type="ECO:0000256" key="2">
    <source>
        <dbReference type="ARBA" id="ARBA00022618"/>
    </source>
</evidence>
<feature type="binding site" evidence="7">
    <location>
        <position position="187"/>
    </location>
    <ligand>
        <name>UDP-N-acetyl-alpha-D-muramoyl-L-alanyl-D-glutamate</name>
        <dbReference type="ChEBI" id="CHEBI:83900"/>
    </ligand>
</feature>